<name>A0A7J7K307_BUGNE</name>
<protein>
    <submittedName>
        <fullName evidence="1">Uncharacterized protein</fullName>
    </submittedName>
</protein>
<evidence type="ECO:0000313" key="1">
    <source>
        <dbReference type="EMBL" id="KAF6031978.1"/>
    </source>
</evidence>
<comment type="caution">
    <text evidence="1">The sequence shown here is derived from an EMBL/GenBank/DDBJ whole genome shotgun (WGS) entry which is preliminary data.</text>
</comment>
<dbReference type="EMBL" id="VXIV02001548">
    <property type="protein sequence ID" value="KAF6031978.1"/>
    <property type="molecule type" value="Genomic_DNA"/>
</dbReference>
<proteinExistence type="predicted"/>
<gene>
    <name evidence="1" type="ORF">EB796_009700</name>
</gene>
<evidence type="ECO:0000313" key="2">
    <source>
        <dbReference type="Proteomes" id="UP000593567"/>
    </source>
</evidence>
<dbReference type="AlphaFoldDB" id="A0A7J7K307"/>
<keyword evidence="2" id="KW-1185">Reference proteome</keyword>
<reference evidence="1" key="1">
    <citation type="submission" date="2020-06" db="EMBL/GenBank/DDBJ databases">
        <title>Draft genome of Bugula neritina, a colonial animal packing powerful symbionts and potential medicines.</title>
        <authorList>
            <person name="Rayko M."/>
        </authorList>
    </citation>
    <scope>NUCLEOTIDE SEQUENCE [LARGE SCALE GENOMIC DNA]</scope>
    <source>
        <strain evidence="1">Kwan_BN1</strain>
    </source>
</reference>
<accession>A0A7J7K307</accession>
<sequence length="73" mass="8651">MGCTYYFLTRYFRKALSDELDENSYWIQFHKFTADGAATVQNLRSPYHLLNKVWRVLLSSCYSIAHSKCYISQ</sequence>
<dbReference type="Proteomes" id="UP000593567">
    <property type="component" value="Unassembled WGS sequence"/>
</dbReference>
<organism evidence="1 2">
    <name type="scientific">Bugula neritina</name>
    <name type="common">Brown bryozoan</name>
    <name type="synonym">Sertularia neritina</name>
    <dbReference type="NCBI Taxonomy" id="10212"/>
    <lineage>
        <taxon>Eukaryota</taxon>
        <taxon>Metazoa</taxon>
        <taxon>Spiralia</taxon>
        <taxon>Lophotrochozoa</taxon>
        <taxon>Bryozoa</taxon>
        <taxon>Gymnolaemata</taxon>
        <taxon>Cheilostomatida</taxon>
        <taxon>Flustrina</taxon>
        <taxon>Buguloidea</taxon>
        <taxon>Bugulidae</taxon>
        <taxon>Bugula</taxon>
    </lineage>
</organism>